<reference evidence="9" key="1">
    <citation type="journal article" date="2015" name="Genome Announc.">
        <title>Draft Genome Sequence of the Pathogenic Filamentous Fungus Aspergillus udagawae Strain IFM 46973T.</title>
        <authorList>
            <person name="Kusuya Y."/>
            <person name="Takahashi-Nakaguchi A."/>
            <person name="Takahashi H."/>
            <person name="Yaguchi T."/>
        </authorList>
    </citation>
    <scope>NUCLEOTIDE SEQUENCE</scope>
    <source>
        <strain evidence="9">IFM 46973</strain>
    </source>
</reference>
<dbReference type="InterPro" id="IPR005225">
    <property type="entry name" value="Small_GTP-bd"/>
</dbReference>
<dbReference type="GO" id="GO:0005525">
    <property type="term" value="F:GTP binding"/>
    <property type="evidence" value="ECO:0007669"/>
    <property type="project" value="UniProtKB-KW"/>
</dbReference>
<comment type="similarity">
    <text evidence="1">Belongs to the TRAFAC class translation factor GTPase superfamily. Classic translation factor GTPase family. EF-Tu/EF-1A subfamily.</text>
</comment>
<name>A0A8H3RJ68_9EURO</name>
<dbReference type="InterPro" id="IPR009001">
    <property type="entry name" value="Transl_elong_EF1A/Init_IF2_C"/>
</dbReference>
<evidence type="ECO:0000256" key="5">
    <source>
        <dbReference type="ARBA" id="ARBA00022917"/>
    </source>
</evidence>
<dbReference type="PANTHER" id="PTHR43721">
    <property type="entry name" value="ELONGATION FACTOR TU-RELATED"/>
    <property type="match status" value="1"/>
</dbReference>
<evidence type="ECO:0000259" key="7">
    <source>
        <dbReference type="PROSITE" id="PS51722"/>
    </source>
</evidence>
<dbReference type="FunFam" id="2.40.30.10:FF:000001">
    <property type="entry name" value="Elongation factor Tu"/>
    <property type="match status" value="1"/>
</dbReference>
<evidence type="ECO:0000256" key="3">
    <source>
        <dbReference type="ARBA" id="ARBA00022741"/>
    </source>
</evidence>
<sequence length="384" mass="41768">MSSLCKPLVNVGTIGHADHGKTTLTAAITARFSSAYDHVDNASKDKVHGLTAHVGYETQARHYAHVDWPGHADYIKDMFGGTVQLDGAILVVSAADGLMPQTREQILVARQARVPYIVVFLNKCDMVDDEDQVEVVEMEVRELLSSYGFPGDDTPIIKGSAQQALKGGLDESKLGERAIIRLVEALDAYIPTPVRAVDRPFLMPVEEVFSLPGRGVMAHGRVERGVIRVGDEVELVGTLAAIRTTCRGVEMFRKSLPEGSAGHTVGIALRGIRRENVERGQVLAMPGQVRMYTNFTAVVYVLGKEEGGRHTPFFNDYHAQFFIRTTEVTGSITLPKDREMVMPGDSLSITVKLIAPIAMEEGLRFAIREGGSPVAGGIITSTLE</sequence>
<dbReference type="PRINTS" id="PR00315">
    <property type="entry name" value="ELONGATNFCT"/>
</dbReference>
<dbReference type="InterPro" id="IPR004161">
    <property type="entry name" value="EFTu-like_2"/>
</dbReference>
<feature type="domain" description="Tr-type G" evidence="7">
    <location>
        <begin position="6"/>
        <end position="194"/>
    </location>
</feature>
<dbReference type="InterPro" id="IPR004541">
    <property type="entry name" value="Transl_elong_EFTu/EF1A_bac/org"/>
</dbReference>
<reference evidence="9" key="3">
    <citation type="submission" date="2021-01" db="EMBL/GenBank/DDBJ databases">
        <title>Pan-genome distribution and transcriptional activeness of fungal secondary metabolism genes in Aspergillus section Fumigati.</title>
        <authorList>
            <person name="Takahashi H."/>
            <person name="Umemura M."/>
            <person name="Ninomiya A."/>
            <person name="Kusuya Y."/>
            <person name="Urayama S."/>
            <person name="Shimizu M."/>
            <person name="Watanabe A."/>
            <person name="Kamei K."/>
            <person name="Yaguchi T."/>
            <person name="Hagiwara D."/>
        </authorList>
    </citation>
    <scope>NUCLEOTIDE SEQUENCE</scope>
    <source>
        <strain evidence="9">IFM 46973</strain>
    </source>
</reference>
<dbReference type="EMBL" id="BLKC01000008">
    <property type="protein sequence ID" value="GFF26525.1"/>
    <property type="molecule type" value="Genomic_DNA"/>
</dbReference>
<dbReference type="InterPro" id="IPR000795">
    <property type="entry name" value="T_Tr_GTP-bd_dom"/>
</dbReference>
<dbReference type="CDD" id="cd03707">
    <property type="entry name" value="EFTU_III"/>
    <property type="match status" value="1"/>
</dbReference>
<gene>
    <name evidence="9" type="ORF">Aud_005605</name>
    <name evidence="8" type="ORF">IFM46972_01815</name>
</gene>
<dbReference type="Pfam" id="PF03143">
    <property type="entry name" value="GTP_EFTU_D3"/>
    <property type="match status" value="1"/>
</dbReference>
<dbReference type="GO" id="GO:0003924">
    <property type="term" value="F:GTPase activity"/>
    <property type="evidence" value="ECO:0007669"/>
    <property type="project" value="InterPro"/>
</dbReference>
<dbReference type="PANTHER" id="PTHR43721:SF22">
    <property type="entry name" value="ELONGATION FACTOR TU, MITOCHONDRIAL"/>
    <property type="match status" value="1"/>
</dbReference>
<dbReference type="Gene3D" id="3.40.50.300">
    <property type="entry name" value="P-loop containing nucleotide triphosphate hydrolases"/>
    <property type="match status" value="1"/>
</dbReference>
<dbReference type="GeneID" id="66993082"/>
<evidence type="ECO:0000313" key="8">
    <source>
        <dbReference type="EMBL" id="GFF26525.1"/>
    </source>
</evidence>
<dbReference type="SUPFAM" id="SSF52540">
    <property type="entry name" value="P-loop containing nucleoside triphosphate hydrolases"/>
    <property type="match status" value="1"/>
</dbReference>
<dbReference type="Proteomes" id="UP000465221">
    <property type="component" value="Unassembled WGS sequence"/>
</dbReference>
<dbReference type="NCBIfam" id="TIGR00231">
    <property type="entry name" value="small_GTP"/>
    <property type="match status" value="1"/>
</dbReference>
<dbReference type="SUPFAM" id="SSF50447">
    <property type="entry name" value="Translation proteins"/>
    <property type="match status" value="1"/>
</dbReference>
<evidence type="ECO:0000256" key="1">
    <source>
        <dbReference type="ARBA" id="ARBA00007249"/>
    </source>
</evidence>
<dbReference type="InterPro" id="IPR027417">
    <property type="entry name" value="P-loop_NTPase"/>
</dbReference>
<comment type="caution">
    <text evidence="8">The sequence shown here is derived from an EMBL/GenBank/DDBJ whole genome shotgun (WGS) entry which is preliminary data.</text>
</comment>
<dbReference type="Gene3D" id="2.40.30.10">
    <property type="entry name" value="Translation factors"/>
    <property type="match status" value="2"/>
</dbReference>
<dbReference type="EMBL" id="BBXM02000004">
    <property type="protein sequence ID" value="GIC89198.1"/>
    <property type="molecule type" value="Genomic_DNA"/>
</dbReference>
<dbReference type="GO" id="GO:0003746">
    <property type="term" value="F:translation elongation factor activity"/>
    <property type="evidence" value="ECO:0007669"/>
    <property type="project" value="UniProtKB-KW"/>
</dbReference>
<dbReference type="InterPro" id="IPR050055">
    <property type="entry name" value="EF-Tu_GTPase"/>
</dbReference>
<dbReference type="InterPro" id="IPR033720">
    <property type="entry name" value="EFTU_2"/>
</dbReference>
<organism evidence="8 10">
    <name type="scientific">Aspergillus udagawae</name>
    <dbReference type="NCBI Taxonomy" id="91492"/>
    <lineage>
        <taxon>Eukaryota</taxon>
        <taxon>Fungi</taxon>
        <taxon>Dikarya</taxon>
        <taxon>Ascomycota</taxon>
        <taxon>Pezizomycotina</taxon>
        <taxon>Eurotiomycetes</taxon>
        <taxon>Eurotiomycetidae</taxon>
        <taxon>Eurotiales</taxon>
        <taxon>Aspergillaceae</taxon>
        <taxon>Aspergillus</taxon>
        <taxon>Aspergillus subgen. Fumigati</taxon>
    </lineage>
</organism>
<keyword evidence="5" id="KW-0648">Protein biosynthesis</keyword>
<protein>
    <recommendedName>
        <fullName evidence="2">Elongation factor Tu, mitochondrial</fullName>
    </recommendedName>
</protein>
<evidence type="ECO:0000313" key="9">
    <source>
        <dbReference type="EMBL" id="GIC89198.1"/>
    </source>
</evidence>
<dbReference type="InterPro" id="IPR004160">
    <property type="entry name" value="Transl_elong_EFTu/EF1A_C"/>
</dbReference>
<accession>A0A8H3RJ68</accession>
<dbReference type="NCBIfam" id="NF009372">
    <property type="entry name" value="PRK12735.1"/>
    <property type="match status" value="1"/>
</dbReference>
<dbReference type="NCBIfam" id="NF000766">
    <property type="entry name" value="PRK00049.1"/>
    <property type="match status" value="1"/>
</dbReference>
<evidence type="ECO:0000313" key="10">
    <source>
        <dbReference type="Proteomes" id="UP000465221"/>
    </source>
</evidence>
<keyword evidence="3" id="KW-0547">Nucleotide-binding</keyword>
<keyword evidence="6" id="KW-0342">GTP-binding</keyword>
<dbReference type="RefSeq" id="XP_043146464.1">
    <property type="nucleotide sequence ID" value="XM_043290529.1"/>
</dbReference>
<dbReference type="NCBIfam" id="TIGR00485">
    <property type="entry name" value="EF-Tu"/>
    <property type="match status" value="1"/>
</dbReference>
<dbReference type="Pfam" id="PF00009">
    <property type="entry name" value="GTP_EFTU"/>
    <property type="match status" value="1"/>
</dbReference>
<dbReference type="AlphaFoldDB" id="A0A8H3RJ68"/>
<dbReference type="InterPro" id="IPR009000">
    <property type="entry name" value="Transl_B-barrel_sf"/>
</dbReference>
<evidence type="ECO:0000256" key="2">
    <source>
        <dbReference type="ARBA" id="ARBA00017898"/>
    </source>
</evidence>
<dbReference type="PROSITE" id="PS51722">
    <property type="entry name" value="G_TR_2"/>
    <property type="match status" value="1"/>
</dbReference>
<dbReference type="Proteomes" id="UP000036893">
    <property type="component" value="Unassembled WGS sequence"/>
</dbReference>
<dbReference type="CDD" id="cd03697">
    <property type="entry name" value="EFTU_II"/>
    <property type="match status" value="1"/>
</dbReference>
<reference evidence="8 10" key="2">
    <citation type="submission" date="2020-01" db="EMBL/GenBank/DDBJ databases">
        <title>Draft genome sequence of Aspergillus udagawae IFM 46972.</title>
        <authorList>
            <person name="Takahashi H."/>
            <person name="Yaguchi T."/>
        </authorList>
    </citation>
    <scope>NUCLEOTIDE SEQUENCE [LARGE SCALE GENOMIC DNA]</scope>
    <source>
        <strain evidence="8 10">IFM 46972</strain>
    </source>
</reference>
<dbReference type="NCBIfam" id="NF009373">
    <property type="entry name" value="PRK12736.1"/>
    <property type="match status" value="1"/>
</dbReference>
<dbReference type="Pfam" id="PF03144">
    <property type="entry name" value="GTP_EFTU_D2"/>
    <property type="match status" value="1"/>
</dbReference>
<dbReference type="SUPFAM" id="SSF50465">
    <property type="entry name" value="EF-Tu/eEF-1alpha/eIF2-gamma C-terminal domain"/>
    <property type="match status" value="1"/>
</dbReference>
<proteinExistence type="inferred from homology"/>
<evidence type="ECO:0000256" key="4">
    <source>
        <dbReference type="ARBA" id="ARBA00022768"/>
    </source>
</evidence>
<evidence type="ECO:0000256" key="6">
    <source>
        <dbReference type="ARBA" id="ARBA00023134"/>
    </source>
</evidence>
<keyword evidence="4 8" id="KW-0251">Elongation factor</keyword>